<feature type="chain" id="PRO_5042102496" evidence="1">
    <location>
        <begin position="19"/>
        <end position="169"/>
    </location>
</feature>
<keyword evidence="3" id="KW-1185">Reference proteome</keyword>
<feature type="signal peptide" evidence="1">
    <location>
        <begin position="1"/>
        <end position="18"/>
    </location>
</feature>
<sequence>MVNTFVLFVAALVASTTAHPVAKRNFDFTNGTGDLTLGDIFSLEADIASGATTLSGASPAEATQAQIDAQKNVAAKQAADAARSSIVASIAAAESAAGINSDVIAATVSAASAAAAATGGSFAGIIAGFRAKEVIDNQFGDKEGVEDDEDGIEDVIADSGAAAFAGVPI</sequence>
<evidence type="ECO:0000313" key="2">
    <source>
        <dbReference type="EMBL" id="KAJ7323924.1"/>
    </source>
</evidence>
<evidence type="ECO:0000256" key="1">
    <source>
        <dbReference type="SAM" id="SignalP"/>
    </source>
</evidence>
<keyword evidence="1" id="KW-0732">Signal</keyword>
<comment type="caution">
    <text evidence="2">The sequence shown here is derived from an EMBL/GenBank/DDBJ whole genome shotgun (WGS) entry which is preliminary data.</text>
</comment>
<evidence type="ECO:0000313" key="3">
    <source>
        <dbReference type="Proteomes" id="UP001218218"/>
    </source>
</evidence>
<reference evidence="2" key="1">
    <citation type="submission" date="2023-03" db="EMBL/GenBank/DDBJ databases">
        <title>Massive genome expansion in bonnet fungi (Mycena s.s.) driven by repeated elements and novel gene families across ecological guilds.</title>
        <authorList>
            <consortium name="Lawrence Berkeley National Laboratory"/>
            <person name="Harder C.B."/>
            <person name="Miyauchi S."/>
            <person name="Viragh M."/>
            <person name="Kuo A."/>
            <person name="Thoen E."/>
            <person name="Andreopoulos B."/>
            <person name="Lu D."/>
            <person name="Skrede I."/>
            <person name="Drula E."/>
            <person name="Henrissat B."/>
            <person name="Morin E."/>
            <person name="Kohler A."/>
            <person name="Barry K."/>
            <person name="LaButti K."/>
            <person name="Morin E."/>
            <person name="Salamov A."/>
            <person name="Lipzen A."/>
            <person name="Mereny Z."/>
            <person name="Hegedus B."/>
            <person name="Baldrian P."/>
            <person name="Stursova M."/>
            <person name="Weitz H."/>
            <person name="Taylor A."/>
            <person name="Grigoriev I.V."/>
            <person name="Nagy L.G."/>
            <person name="Martin F."/>
            <person name="Kauserud H."/>
        </authorList>
    </citation>
    <scope>NUCLEOTIDE SEQUENCE</scope>
    <source>
        <strain evidence="2">CBHHK002</strain>
    </source>
</reference>
<dbReference type="EMBL" id="JARIHO010000045">
    <property type="protein sequence ID" value="KAJ7323924.1"/>
    <property type="molecule type" value="Genomic_DNA"/>
</dbReference>
<protein>
    <submittedName>
        <fullName evidence="2">Uncharacterized protein</fullName>
    </submittedName>
</protein>
<name>A0AAD6ZII0_9AGAR</name>
<dbReference type="Proteomes" id="UP001218218">
    <property type="component" value="Unassembled WGS sequence"/>
</dbReference>
<proteinExistence type="predicted"/>
<accession>A0AAD6ZII0</accession>
<dbReference type="AlphaFoldDB" id="A0AAD6ZII0"/>
<organism evidence="2 3">
    <name type="scientific">Mycena albidolilacea</name>
    <dbReference type="NCBI Taxonomy" id="1033008"/>
    <lineage>
        <taxon>Eukaryota</taxon>
        <taxon>Fungi</taxon>
        <taxon>Dikarya</taxon>
        <taxon>Basidiomycota</taxon>
        <taxon>Agaricomycotina</taxon>
        <taxon>Agaricomycetes</taxon>
        <taxon>Agaricomycetidae</taxon>
        <taxon>Agaricales</taxon>
        <taxon>Marasmiineae</taxon>
        <taxon>Mycenaceae</taxon>
        <taxon>Mycena</taxon>
    </lineage>
</organism>
<gene>
    <name evidence="2" type="ORF">DFH08DRAFT_1085310</name>
</gene>